<dbReference type="GO" id="GO:0022857">
    <property type="term" value="F:transmembrane transporter activity"/>
    <property type="evidence" value="ECO:0007669"/>
    <property type="project" value="InterPro"/>
</dbReference>
<sequence>MRLFFSGVPQRPRRYFPHRLVTTVFTALRIGTLYFGSSFLTANWLTRMPDLLAHLGVDKATMGLALFLGPVGALVTAPIAGPLMDRFAAARVGVWGLVLAALMLLGIGLAGHWTVLAVVLFFAGAGNTLFEIGGNAGVQRLEATTGGKYMAQCHGYWSLGFVTGALSAGLFGQLGVPLVWHLAAMAALGVVGCAGIAWLLPRPMYERVARPAGTAKPPLFTLPSVGLIGLCIMATGVTLAEGAVYDWGTLFLREQLQPGPFWTSVAYGTFPLTMFVGRVAGDWFRARYRASSIVRVCATTTAIGLIGFIFSSHIVVSGLSLALMGVGVSLVMPIGVAAAGDKPGDAARNVAAMSMIITAIFLLAPPGVGFVAEHFGLTAAFLLMLPFVAASGVFAREADPPVCDLAGQQKMIGEPAAVGATNTSTT</sequence>
<evidence type="ECO:0000256" key="4">
    <source>
        <dbReference type="ARBA" id="ARBA00023136"/>
    </source>
</evidence>
<dbReference type="InterPro" id="IPR036259">
    <property type="entry name" value="MFS_trans_sf"/>
</dbReference>
<evidence type="ECO:0000256" key="3">
    <source>
        <dbReference type="ARBA" id="ARBA00022989"/>
    </source>
</evidence>
<name>A0A1I4Q9X8_9HYPH</name>
<accession>A0A1I4Q9X8</accession>
<organism evidence="6 7">
    <name type="scientific">Pleomorphomonas diazotrophica</name>
    <dbReference type="NCBI Taxonomy" id="1166257"/>
    <lineage>
        <taxon>Bacteria</taxon>
        <taxon>Pseudomonadati</taxon>
        <taxon>Pseudomonadota</taxon>
        <taxon>Alphaproteobacteria</taxon>
        <taxon>Hyphomicrobiales</taxon>
        <taxon>Pleomorphomonadaceae</taxon>
        <taxon>Pleomorphomonas</taxon>
    </lineage>
</organism>
<gene>
    <name evidence="6" type="ORF">CXZ10_05780</name>
</gene>
<evidence type="ECO:0000256" key="1">
    <source>
        <dbReference type="ARBA" id="ARBA00004141"/>
    </source>
</evidence>
<feature type="transmembrane region" description="Helical" evidence="5">
    <location>
        <begin position="260"/>
        <end position="280"/>
    </location>
</feature>
<dbReference type="Gene3D" id="1.20.1250.20">
    <property type="entry name" value="MFS general substrate transporter like domains"/>
    <property type="match status" value="2"/>
</dbReference>
<dbReference type="EMBL" id="PJNW01000002">
    <property type="protein sequence ID" value="PKR90859.1"/>
    <property type="molecule type" value="Genomic_DNA"/>
</dbReference>
<reference evidence="6 7" key="1">
    <citation type="submission" date="2017-12" db="EMBL/GenBank/DDBJ databases">
        <title>Anaerobic carbon monoxide metabolism by Pleomorphomonas carboxyditropha sp. nov., a new mesophilic hydrogenogenic carboxidotroph.</title>
        <authorList>
            <person name="Esquivel-Elizondo S."/>
            <person name="Krajmalnik-Brown R."/>
        </authorList>
    </citation>
    <scope>NUCLEOTIDE SEQUENCE [LARGE SCALE GENOMIC DNA]</scope>
    <source>
        <strain evidence="6 7">R5-392</strain>
    </source>
</reference>
<feature type="transmembrane region" description="Helical" evidence="5">
    <location>
        <begin position="115"/>
        <end position="134"/>
    </location>
</feature>
<comment type="caution">
    <text evidence="6">The sequence shown here is derived from an EMBL/GenBank/DDBJ whole genome shotgun (WGS) entry which is preliminary data.</text>
</comment>
<feature type="transmembrane region" description="Helical" evidence="5">
    <location>
        <begin position="155"/>
        <end position="172"/>
    </location>
</feature>
<proteinExistence type="predicted"/>
<feature type="transmembrane region" description="Helical" evidence="5">
    <location>
        <begin position="60"/>
        <end position="80"/>
    </location>
</feature>
<evidence type="ECO:0008006" key="8">
    <source>
        <dbReference type="Google" id="ProtNLM"/>
    </source>
</evidence>
<feature type="transmembrane region" description="Helical" evidence="5">
    <location>
        <begin position="350"/>
        <end position="368"/>
    </location>
</feature>
<comment type="subcellular location">
    <subcellularLocation>
        <location evidence="1">Membrane</location>
        <topology evidence="1">Multi-pass membrane protein</topology>
    </subcellularLocation>
</comment>
<protein>
    <recommendedName>
        <fullName evidence="8">MFS transporter</fullName>
    </recommendedName>
</protein>
<keyword evidence="7" id="KW-1185">Reference proteome</keyword>
<evidence type="ECO:0000256" key="5">
    <source>
        <dbReference type="SAM" id="Phobius"/>
    </source>
</evidence>
<dbReference type="OrthoDB" id="9810941at2"/>
<dbReference type="Pfam" id="PF07690">
    <property type="entry name" value="MFS_1"/>
    <property type="match status" value="1"/>
</dbReference>
<dbReference type="PANTHER" id="PTHR23514">
    <property type="entry name" value="BYPASS OF STOP CODON PROTEIN 6"/>
    <property type="match status" value="1"/>
</dbReference>
<dbReference type="InterPro" id="IPR011701">
    <property type="entry name" value="MFS"/>
</dbReference>
<dbReference type="GO" id="GO:0016020">
    <property type="term" value="C:membrane"/>
    <property type="evidence" value="ECO:0007669"/>
    <property type="project" value="UniProtKB-SubCell"/>
</dbReference>
<dbReference type="AlphaFoldDB" id="A0A1I4Q9X8"/>
<dbReference type="InterPro" id="IPR051788">
    <property type="entry name" value="MFS_Transporter"/>
</dbReference>
<feature type="transmembrane region" description="Helical" evidence="5">
    <location>
        <begin position="292"/>
        <end position="310"/>
    </location>
</feature>
<keyword evidence="4 5" id="KW-0472">Membrane</keyword>
<feature type="transmembrane region" description="Helical" evidence="5">
    <location>
        <begin position="178"/>
        <end position="200"/>
    </location>
</feature>
<dbReference type="CDD" id="cd17393">
    <property type="entry name" value="MFS_MosC_like"/>
    <property type="match status" value="1"/>
</dbReference>
<feature type="transmembrane region" description="Helical" evidence="5">
    <location>
        <begin position="374"/>
        <end position="395"/>
    </location>
</feature>
<evidence type="ECO:0000256" key="2">
    <source>
        <dbReference type="ARBA" id="ARBA00022692"/>
    </source>
</evidence>
<feature type="transmembrane region" description="Helical" evidence="5">
    <location>
        <begin position="20"/>
        <end position="40"/>
    </location>
</feature>
<keyword evidence="3 5" id="KW-1133">Transmembrane helix</keyword>
<dbReference type="PANTHER" id="PTHR23514:SF13">
    <property type="entry name" value="INNER MEMBRANE PROTEIN YBJJ"/>
    <property type="match status" value="1"/>
</dbReference>
<keyword evidence="2 5" id="KW-0812">Transmembrane</keyword>
<dbReference type="Proteomes" id="UP000233491">
    <property type="component" value="Unassembled WGS sequence"/>
</dbReference>
<evidence type="ECO:0000313" key="7">
    <source>
        <dbReference type="Proteomes" id="UP000233491"/>
    </source>
</evidence>
<evidence type="ECO:0000313" key="6">
    <source>
        <dbReference type="EMBL" id="PKR90859.1"/>
    </source>
</evidence>
<feature type="transmembrane region" description="Helical" evidence="5">
    <location>
        <begin position="316"/>
        <end position="338"/>
    </location>
</feature>
<dbReference type="SUPFAM" id="SSF103473">
    <property type="entry name" value="MFS general substrate transporter"/>
    <property type="match status" value="1"/>
</dbReference>
<feature type="transmembrane region" description="Helical" evidence="5">
    <location>
        <begin position="220"/>
        <end position="240"/>
    </location>
</feature>
<feature type="transmembrane region" description="Helical" evidence="5">
    <location>
        <begin position="92"/>
        <end position="109"/>
    </location>
</feature>